<dbReference type="RefSeq" id="WP_180910083.1">
    <property type="nucleotide sequence ID" value="NZ_CAIJDP010000083.1"/>
</dbReference>
<evidence type="ECO:0000313" key="2">
    <source>
        <dbReference type="Proteomes" id="UP000530060"/>
    </source>
</evidence>
<protein>
    <submittedName>
        <fullName evidence="1">Uncharacterized protein</fullName>
    </submittedName>
</protein>
<gene>
    <name evidence="1" type="ORF">FLAT13_03897</name>
</gene>
<evidence type="ECO:0000313" key="1">
    <source>
        <dbReference type="EMBL" id="CAD0007562.1"/>
    </source>
</evidence>
<accession>A0A6V6Z9H9</accession>
<dbReference type="AlphaFoldDB" id="A0A6V6Z9H9"/>
<proteinExistence type="predicted"/>
<reference evidence="1 2" key="1">
    <citation type="submission" date="2020-06" db="EMBL/GenBank/DDBJ databases">
        <authorList>
            <person name="Criscuolo A."/>
        </authorList>
    </citation>
    <scope>NUCLEOTIDE SEQUENCE [LARGE SCALE GENOMIC DNA]</scope>
    <source>
        <strain evidence="2">CIP 111411</strain>
    </source>
</reference>
<comment type="caution">
    <text evidence="1">The sequence shown here is derived from an EMBL/GenBank/DDBJ whole genome shotgun (WGS) entry which is preliminary data.</text>
</comment>
<keyword evidence="2" id="KW-1185">Reference proteome</keyword>
<sequence>MDKKIQDAFRKLMQRDVDTFPVNVISVDKKQGTCVVSDDQIKYTDVQLSSVIDGNKNKFFLFPTVGSSVLVSPIKEDIKRLYVESYSEIESLDLQIKTVQFKITEAGFLLKKENETLKGLVSDLLTAVENMSFLVTTTGGAGNTTTLVNAAQFTAVKNRFNEFLNDV</sequence>
<organism evidence="1 2">
    <name type="scientific">Flavobacterium salmonis</name>
    <dbReference type="NCBI Taxonomy" id="2654844"/>
    <lineage>
        <taxon>Bacteria</taxon>
        <taxon>Pseudomonadati</taxon>
        <taxon>Bacteroidota</taxon>
        <taxon>Flavobacteriia</taxon>
        <taxon>Flavobacteriales</taxon>
        <taxon>Flavobacteriaceae</taxon>
        <taxon>Flavobacterium</taxon>
    </lineage>
</organism>
<dbReference type="EMBL" id="CAIJDP010000083">
    <property type="protein sequence ID" value="CAD0007562.1"/>
    <property type="molecule type" value="Genomic_DNA"/>
</dbReference>
<name>A0A6V6Z9H9_9FLAO</name>
<dbReference type="Proteomes" id="UP000530060">
    <property type="component" value="Unassembled WGS sequence"/>
</dbReference>